<reference evidence="6 7" key="1">
    <citation type="submission" date="2020-01" db="EMBL/GenBank/DDBJ databases">
        <title>Herbidospora sp. NEAU-GS84 nov., a novel actinomycete isolated from soil.</title>
        <authorList>
            <person name="Han L."/>
        </authorList>
    </citation>
    <scope>NUCLEOTIDE SEQUENCE [LARGE SCALE GENOMIC DNA]</scope>
    <source>
        <strain evidence="6 7">NEAU-GS84</strain>
    </source>
</reference>
<keyword evidence="7" id="KW-1185">Reference proteome</keyword>
<dbReference type="CDD" id="cd07138">
    <property type="entry name" value="ALDH_CddD_SSP0762"/>
    <property type="match status" value="1"/>
</dbReference>
<dbReference type="FunFam" id="3.40.605.10:FF:000007">
    <property type="entry name" value="NAD/NADP-dependent betaine aldehyde dehydrogenase"/>
    <property type="match status" value="1"/>
</dbReference>
<dbReference type="InterPro" id="IPR016163">
    <property type="entry name" value="Ald_DH_C"/>
</dbReference>
<evidence type="ECO:0000256" key="1">
    <source>
        <dbReference type="ARBA" id="ARBA00009986"/>
    </source>
</evidence>
<comment type="similarity">
    <text evidence="1 4">Belongs to the aldehyde dehydrogenase family.</text>
</comment>
<protein>
    <submittedName>
        <fullName evidence="6">Aldehyde dehydrogenase family protein</fullName>
    </submittedName>
</protein>
<dbReference type="GO" id="GO:0016620">
    <property type="term" value="F:oxidoreductase activity, acting on the aldehyde or oxo group of donors, NAD or NADP as acceptor"/>
    <property type="evidence" value="ECO:0007669"/>
    <property type="project" value="InterPro"/>
</dbReference>
<dbReference type="Pfam" id="PF00171">
    <property type="entry name" value="Aldedh"/>
    <property type="match status" value="1"/>
</dbReference>
<dbReference type="Proteomes" id="UP000479526">
    <property type="component" value="Unassembled WGS sequence"/>
</dbReference>
<organism evidence="6 7">
    <name type="scientific">Herbidospora solisilvae</name>
    <dbReference type="NCBI Taxonomy" id="2696284"/>
    <lineage>
        <taxon>Bacteria</taxon>
        <taxon>Bacillati</taxon>
        <taxon>Actinomycetota</taxon>
        <taxon>Actinomycetes</taxon>
        <taxon>Streptosporangiales</taxon>
        <taxon>Streptosporangiaceae</taxon>
        <taxon>Herbidospora</taxon>
    </lineage>
</organism>
<dbReference type="PANTHER" id="PTHR42804">
    <property type="entry name" value="ALDEHYDE DEHYDROGENASE"/>
    <property type="match status" value="1"/>
</dbReference>
<dbReference type="AlphaFoldDB" id="A0A7C9J6G0"/>
<dbReference type="Gene3D" id="3.40.605.10">
    <property type="entry name" value="Aldehyde Dehydrogenase, Chain A, domain 1"/>
    <property type="match status" value="1"/>
</dbReference>
<proteinExistence type="inferred from homology"/>
<dbReference type="EMBL" id="WXEW01000009">
    <property type="protein sequence ID" value="NAS25846.1"/>
    <property type="molecule type" value="Genomic_DNA"/>
</dbReference>
<dbReference type="InterPro" id="IPR016161">
    <property type="entry name" value="Ald_DH/histidinol_DH"/>
</dbReference>
<feature type="domain" description="Aldehyde dehydrogenase" evidence="5">
    <location>
        <begin position="22"/>
        <end position="468"/>
    </location>
</feature>
<dbReference type="InterPro" id="IPR029510">
    <property type="entry name" value="Ald_DH_CS_GLU"/>
</dbReference>
<dbReference type="InterPro" id="IPR015590">
    <property type="entry name" value="Aldehyde_DH_dom"/>
</dbReference>
<dbReference type="SUPFAM" id="SSF53720">
    <property type="entry name" value="ALDH-like"/>
    <property type="match status" value="1"/>
</dbReference>
<gene>
    <name evidence="6" type="ORF">GT755_29710</name>
</gene>
<dbReference type="FunFam" id="3.40.309.10:FF:000012">
    <property type="entry name" value="Betaine aldehyde dehydrogenase"/>
    <property type="match status" value="1"/>
</dbReference>
<name>A0A7C9J6G0_9ACTN</name>
<evidence type="ECO:0000313" key="6">
    <source>
        <dbReference type="EMBL" id="NAS25846.1"/>
    </source>
</evidence>
<evidence type="ECO:0000256" key="4">
    <source>
        <dbReference type="RuleBase" id="RU003345"/>
    </source>
</evidence>
<sequence length="471" mass="50357">MLKIHHVYVDGKFRTPHGTELSPLYNPATEEVIGEVRLADETDALAAIAAAKRAFPSFSRTGKQERIAILNRLSAAFTDRLDDLKEAMAEEYGAVRGVLDALVPRASGMFDEAARLLGTYEFTRTSGPNTIVMAPLGVAALITPWNLNIVFLAQKMAAAIAAGATVVVKPSELSATQTQVVTEAVDAADVPPGVINIVTGRGEIVGDVLTSHPDIVKVGFTGSTAVGQRIMRNAAATFKRLTLELGGKSPSILLDDADLTTAVPAALASGFLNNGQTCFAGTRILAPRSRLDDVLEAVKAAMPAFRVGDPRDPGTGVGPVVSRQQFDRVHSYIRLGLEEGARVLVGGAGRPEGLERGWFVKPTVFTGVTNQMRIAREEIFGPVLVVIPFEDDDDAVTIANDTPYGLQAHVFTPDVERAHRVARRIEAGTVLINRIFADHEAPFGGIKQSGIGREHHTYGLEAYLEPRAITA</sequence>
<evidence type="ECO:0000259" key="5">
    <source>
        <dbReference type="Pfam" id="PF00171"/>
    </source>
</evidence>
<dbReference type="Gene3D" id="3.40.309.10">
    <property type="entry name" value="Aldehyde Dehydrogenase, Chain A, domain 2"/>
    <property type="match status" value="1"/>
</dbReference>
<evidence type="ECO:0000313" key="7">
    <source>
        <dbReference type="Proteomes" id="UP000479526"/>
    </source>
</evidence>
<evidence type="ECO:0000256" key="3">
    <source>
        <dbReference type="PROSITE-ProRule" id="PRU10007"/>
    </source>
</evidence>
<keyword evidence="2 4" id="KW-0560">Oxidoreductase</keyword>
<dbReference type="PROSITE" id="PS00687">
    <property type="entry name" value="ALDEHYDE_DEHYDR_GLU"/>
    <property type="match status" value="1"/>
</dbReference>
<comment type="caution">
    <text evidence="6">The sequence shown here is derived from an EMBL/GenBank/DDBJ whole genome shotgun (WGS) entry which is preliminary data.</text>
</comment>
<feature type="active site" evidence="3">
    <location>
        <position position="244"/>
    </location>
</feature>
<evidence type="ECO:0000256" key="2">
    <source>
        <dbReference type="ARBA" id="ARBA00023002"/>
    </source>
</evidence>
<dbReference type="InterPro" id="IPR016162">
    <property type="entry name" value="Ald_DH_N"/>
</dbReference>
<dbReference type="PANTHER" id="PTHR42804:SF1">
    <property type="entry name" value="ALDEHYDE DEHYDROGENASE-RELATED"/>
    <property type="match status" value="1"/>
</dbReference>
<accession>A0A7C9J6G0</accession>
<dbReference type="RefSeq" id="WP_161482879.1">
    <property type="nucleotide sequence ID" value="NZ_WXEW01000009.1"/>
</dbReference>